<dbReference type="AlphaFoldDB" id="I0IPH1"/>
<dbReference type="STRING" id="1162668.LFE_1488"/>
<dbReference type="EMBL" id="AP012342">
    <property type="protein sequence ID" value="BAM07170.1"/>
    <property type="molecule type" value="Genomic_DNA"/>
</dbReference>
<evidence type="ECO:0000313" key="3">
    <source>
        <dbReference type="EMBL" id="BAM07170.1"/>
    </source>
</evidence>
<evidence type="ECO:0000313" key="4">
    <source>
        <dbReference type="Proteomes" id="UP000007382"/>
    </source>
</evidence>
<name>I0IPH1_LEPFC</name>
<evidence type="ECO:0000256" key="1">
    <source>
        <dbReference type="SAM" id="MobiDB-lite"/>
    </source>
</evidence>
<reference evidence="4" key="2">
    <citation type="submission" date="2012-03" db="EMBL/GenBank/DDBJ databases">
        <title>The complete genome sequence of the pioneer microbe on fresh volcanic deposit, Leptospirillum ferrooxidans strain C2-3.</title>
        <authorList>
            <person name="Fujimura R."/>
            <person name="Sato Y."/>
            <person name="Nishizawa T."/>
            <person name="Nanba K."/>
            <person name="Oshima K."/>
            <person name="Hattori M."/>
            <person name="Kamijo T."/>
            <person name="Ohta H."/>
        </authorList>
    </citation>
    <scope>NUCLEOTIDE SEQUENCE [LARGE SCALE GENOMIC DNA]</scope>
    <source>
        <strain evidence="4">C2-3</strain>
    </source>
</reference>
<dbReference type="HOGENOM" id="CLU_1516099_0_0_0"/>
<feature type="compositionally biased region" description="Gly residues" evidence="1">
    <location>
        <begin position="160"/>
        <end position="170"/>
    </location>
</feature>
<feature type="region of interest" description="Disordered" evidence="1">
    <location>
        <begin position="149"/>
        <end position="177"/>
    </location>
</feature>
<keyword evidence="4" id="KW-1185">Reference proteome</keyword>
<feature type="chain" id="PRO_5003629438" evidence="2">
    <location>
        <begin position="22"/>
        <end position="177"/>
    </location>
</feature>
<dbReference type="PATRIC" id="fig|1162668.3.peg.1760"/>
<feature type="signal peptide" evidence="2">
    <location>
        <begin position="1"/>
        <end position="21"/>
    </location>
</feature>
<organism evidence="3 4">
    <name type="scientific">Leptospirillum ferrooxidans (strain C2-3)</name>
    <dbReference type="NCBI Taxonomy" id="1162668"/>
    <lineage>
        <taxon>Bacteria</taxon>
        <taxon>Pseudomonadati</taxon>
        <taxon>Nitrospirota</taxon>
        <taxon>Nitrospiria</taxon>
        <taxon>Nitrospirales</taxon>
        <taxon>Nitrospiraceae</taxon>
        <taxon>Leptospirillum</taxon>
    </lineage>
</organism>
<gene>
    <name evidence="3" type="primary">aslA</name>
    <name evidence="3" type="ordered locus">LFE_1488</name>
</gene>
<dbReference type="KEGG" id="lfc:LFE_1488"/>
<evidence type="ECO:0000256" key="2">
    <source>
        <dbReference type="SAM" id="SignalP"/>
    </source>
</evidence>
<proteinExistence type="predicted"/>
<accession>I0IPH1</accession>
<dbReference type="Proteomes" id="UP000007382">
    <property type="component" value="Chromosome"/>
</dbReference>
<reference evidence="3 4" key="1">
    <citation type="journal article" date="2012" name="J. Bacteriol.">
        <title>Complete Genome Sequence of Leptospirillum ferrooxidans Strain C2-3, Isolated from a Fresh Volcanic Ash Deposit on the Island of Miyake, Japan.</title>
        <authorList>
            <person name="Fujimura R."/>
            <person name="Sato Y."/>
            <person name="Nishizawa T."/>
            <person name="Oshima K."/>
            <person name="Kim S.-W."/>
            <person name="Hattori M."/>
            <person name="Kamijo T."/>
            <person name="Ohta H."/>
        </authorList>
    </citation>
    <scope>NUCLEOTIDE SEQUENCE [LARGE SCALE GENOMIC DNA]</scope>
    <source>
        <strain evidence="3 4">C2-3</strain>
    </source>
</reference>
<protein>
    <submittedName>
        <fullName evidence="3">Putative arylsulfatase</fullName>
    </submittedName>
</protein>
<sequence length="177" mass="18753">MALLSSLLACSLLFLSGCSSAPPKKQIYSYELPWSGSSIHVQSVTPTPSGKVMDGNARLSAYLKDLDENKQKMIETIRTLSLSGNQTVGQAMATQPALLRRINLFLNQAKVTSIQNVPGKGILVAQSVYLGADFQSLLGVTLHLVPHKKKKKMGPDNTKPGGGAGGGGGMPMMPMMP</sequence>
<keyword evidence="2" id="KW-0732">Signal</keyword>